<dbReference type="SMART" id="SM00320">
    <property type="entry name" value="WD40"/>
    <property type="match status" value="7"/>
</dbReference>
<keyword evidence="2" id="KW-0677">Repeat</keyword>
<feature type="domain" description="Novel STAND NTPase 1" evidence="4">
    <location>
        <begin position="117"/>
        <end position="476"/>
    </location>
</feature>
<dbReference type="InterPro" id="IPR015943">
    <property type="entry name" value="WD40/YVTN_repeat-like_dom_sf"/>
</dbReference>
<feature type="repeat" description="WD" evidence="3">
    <location>
        <begin position="1169"/>
        <end position="1201"/>
    </location>
</feature>
<protein>
    <recommendedName>
        <fullName evidence="4">Novel STAND NTPase 1 domain-containing protein</fullName>
    </recommendedName>
</protein>
<dbReference type="Gene3D" id="2.130.10.10">
    <property type="entry name" value="YVTN repeat-like/Quinoprotein amine dehydrogenase"/>
    <property type="match status" value="3"/>
</dbReference>
<keyword evidence="6" id="KW-1185">Reference proteome</keyword>
<dbReference type="KEGG" id="nyu:D7D52_08610"/>
<evidence type="ECO:0000313" key="6">
    <source>
        <dbReference type="Proteomes" id="UP000267164"/>
    </source>
</evidence>
<dbReference type="EMBL" id="CP032568">
    <property type="protein sequence ID" value="AYF73913.1"/>
    <property type="molecule type" value="Genomic_DNA"/>
</dbReference>
<dbReference type="InterPro" id="IPR027417">
    <property type="entry name" value="P-loop_NTPase"/>
</dbReference>
<dbReference type="OrthoDB" id="134501at2"/>
<dbReference type="PROSITE" id="PS50082">
    <property type="entry name" value="WD_REPEATS_2"/>
    <property type="match status" value="2"/>
</dbReference>
<gene>
    <name evidence="5" type="ORF">D7D52_08610</name>
</gene>
<accession>A0A386Z9R4</accession>
<dbReference type="PROSITE" id="PS50294">
    <property type="entry name" value="WD_REPEATS_REGION"/>
    <property type="match status" value="2"/>
</dbReference>
<dbReference type="SUPFAM" id="SSF52540">
    <property type="entry name" value="P-loop containing nucleoside triphosphate hydrolases"/>
    <property type="match status" value="1"/>
</dbReference>
<dbReference type="Pfam" id="PF00400">
    <property type="entry name" value="WD40"/>
    <property type="match status" value="2"/>
</dbReference>
<dbReference type="InterPro" id="IPR001680">
    <property type="entry name" value="WD40_rpt"/>
</dbReference>
<dbReference type="RefSeq" id="WP_120735839.1">
    <property type="nucleotide sequence ID" value="NZ_CP032568.1"/>
</dbReference>
<dbReference type="SUPFAM" id="SSF50978">
    <property type="entry name" value="WD40 repeat-like"/>
    <property type="match status" value="2"/>
</dbReference>
<dbReference type="InterPro" id="IPR049052">
    <property type="entry name" value="nSTAND1"/>
</dbReference>
<evidence type="ECO:0000256" key="1">
    <source>
        <dbReference type="ARBA" id="ARBA00022574"/>
    </source>
</evidence>
<evidence type="ECO:0000259" key="4">
    <source>
        <dbReference type="Pfam" id="PF20703"/>
    </source>
</evidence>
<name>A0A386Z9R4_9NOCA</name>
<feature type="repeat" description="WD" evidence="3">
    <location>
        <begin position="1215"/>
        <end position="1256"/>
    </location>
</feature>
<dbReference type="PANTHER" id="PTHR19879:SF9">
    <property type="entry name" value="TRANSCRIPTION INITIATION FACTOR TFIID SUBUNIT 5"/>
    <property type="match status" value="1"/>
</dbReference>
<evidence type="ECO:0000313" key="5">
    <source>
        <dbReference type="EMBL" id="AYF73913.1"/>
    </source>
</evidence>
<evidence type="ECO:0000256" key="2">
    <source>
        <dbReference type="ARBA" id="ARBA00022737"/>
    </source>
</evidence>
<dbReference type="InterPro" id="IPR019775">
    <property type="entry name" value="WD40_repeat_CS"/>
</dbReference>
<dbReference type="PROSITE" id="PS00678">
    <property type="entry name" value="WD_REPEATS_1"/>
    <property type="match status" value="1"/>
</dbReference>
<keyword evidence="1 3" id="KW-0853">WD repeat</keyword>
<proteinExistence type="predicted"/>
<evidence type="ECO:0000256" key="3">
    <source>
        <dbReference type="PROSITE-ProRule" id="PRU00221"/>
    </source>
</evidence>
<dbReference type="Proteomes" id="UP000267164">
    <property type="component" value="Chromosome"/>
</dbReference>
<dbReference type="InterPro" id="IPR036322">
    <property type="entry name" value="WD40_repeat_dom_sf"/>
</dbReference>
<sequence>MPGEAIEGNTPRAEFAQRLTQLWEFAGNPTLQRVADAANQRMAAAAGPGAKKVNAQRLSDWRRGRNLPAKFDTVRPVLLTVIELARKSDAPAGLLNLNFWRQLWVKSVAWTPDSSCPYRGLESFRAGDARLFFGRDRAIADLVALVEQTAADGGGITVLLGASGAGKSSLLAAGLIPHLGPEWSAAQCTPGARPIENLATALAAIGGERRLLVIDQFEELFTAGAEDSEIAAFLDALSGLDDGVTAVLGIRADFFARCLDHPVLAAAINRRGYVLGAMGEAELSDAIGEPAHTAGLKLDNGLTELIITELLGLGGHDGSGTLPLLSHVMEATWQRRDGNRLTIAGYREVGGVAGSVAKTAEDAWQELGPAARAAAQDLMPALVSVGQGTRDTRRQVPPAELLAHAADPDAAVVALETLSRARLLTLDRDTAALTHEIVLDAWPRLRARIDADREGLMIRQRAETDAQEWITGGRNRTLLYRGDRLRRARAQRRGMSSTGGGFIDAAVTHRRRQLWLQSGLALVLVALLVAALAGYIDNTLTTRERDQAFFARILSDADQLQGSDPTLSAELTALATQSHPDDPDVVSRLIAGQTLPVAGTFVDRHGTVSAPTYLDKGLLATAGADGFIRLWHVDQPGAVTRAGQDIAENGEHVVDIAAKASVVVSGSTDHSVRIRDLTDPDHPKILATLDTGGPVERVAISHDGRLAAAAHGHDITLWDIGDIARPQPIPTTYPHDGSVVDMWFTAGDRALITGTETKLNVLATTDTATLWPVDRNQPTAHGTVVATSSGQLRLAANGDGSLLAIGNSTVEHQDSMPADSEVTIERVDDPNHPVVATPPFSIGPLAELKDMAMSPDGTMLAVLRPLGLSLWNLTDPVHPALRWSPLTGRSVTCPGTARNRGCTAQTIRARFGPDNRTLTLGLQGGTVQQWSLPASVLQGPAAQTLPLAVSPDGKRLLVTGSGSDARVFDISDPDTVRLVNTIPKPGYESAYSLVPTPTISFDGKYVGLPVHGTMTIIDVSQPGETRTVAGFPDAISLAFFHDRAMVLVAYGGLSPRLEVWDVTTPDAPMKRGQPIYVQDSAKLLDTGLNGAVSRDGRVMVLVSNKLQTWQLTNLSTKPTGSIDLDWTGHGRGVAIGPDDKVVAMGSDGGALRLFDIADPARITPLGDPIPATGNTISSLDISADGRHLAIGGTDSTVRLWSFTDPKHPKPQGVSLTPENSSSWQLAFDPSADYLFGAGDDGALRVWNLDPRAALRRICTLTRTTIDDDLAAHYPDKKLPALCR</sequence>
<reference evidence="5 6" key="1">
    <citation type="submission" date="2018-09" db="EMBL/GenBank/DDBJ databases">
        <title>Nocardia yunnanensis sp. nov., an actinomycete isolated from a soil sample.</title>
        <authorList>
            <person name="Zhang J."/>
        </authorList>
    </citation>
    <scope>NUCLEOTIDE SEQUENCE [LARGE SCALE GENOMIC DNA]</scope>
    <source>
        <strain evidence="5 6">CFHS0054</strain>
    </source>
</reference>
<dbReference type="PANTHER" id="PTHR19879">
    <property type="entry name" value="TRANSCRIPTION INITIATION FACTOR TFIID"/>
    <property type="match status" value="1"/>
</dbReference>
<dbReference type="Pfam" id="PF20703">
    <property type="entry name" value="nSTAND1"/>
    <property type="match status" value="1"/>
</dbReference>
<organism evidence="5 6">
    <name type="scientific">Nocardia yunnanensis</name>
    <dbReference type="NCBI Taxonomy" id="2382165"/>
    <lineage>
        <taxon>Bacteria</taxon>
        <taxon>Bacillati</taxon>
        <taxon>Actinomycetota</taxon>
        <taxon>Actinomycetes</taxon>
        <taxon>Mycobacteriales</taxon>
        <taxon>Nocardiaceae</taxon>
        <taxon>Nocardia</taxon>
    </lineage>
</organism>